<dbReference type="GO" id="GO:0005886">
    <property type="term" value="C:plasma membrane"/>
    <property type="evidence" value="ECO:0007669"/>
    <property type="project" value="UniProtKB-SubCell"/>
</dbReference>
<protein>
    <recommendedName>
        <fullName evidence="4 10">3-deoxy-D-manno-octulosonic acid transferase</fullName>
        <shortName evidence="10">Kdo transferase</shortName>
        <ecNumber evidence="3 10">2.4.99.12</ecNumber>
    </recommendedName>
    <alternativeName>
        <fullName evidence="6 10">Lipid IV(A) 3-deoxy-D-manno-octulosonic acid transferase</fullName>
    </alternativeName>
</protein>
<comment type="similarity">
    <text evidence="10">Belongs to the glycosyltransferase group 1 family.</text>
</comment>
<dbReference type="GO" id="GO:0009245">
    <property type="term" value="P:lipid A biosynthetic process"/>
    <property type="evidence" value="ECO:0007669"/>
    <property type="project" value="TreeGrafter"/>
</dbReference>
<comment type="function">
    <text evidence="1 10">Involved in lipopolysaccharide (LPS) biosynthesis. Catalyzes the transfer of 3-deoxy-D-manno-octulosonate (Kdo) residue(s) from CMP-Kdo to lipid IV(A), the tetraacyldisaccharide-1,4'-bisphosphate precursor of lipid A.</text>
</comment>
<evidence type="ECO:0000256" key="8">
    <source>
        <dbReference type="PIRSR" id="PIRSR639901-1"/>
    </source>
</evidence>
<organism evidence="12 13">
    <name type="scientific">Varunaivibrio sulfuroxidans</name>
    <dbReference type="NCBI Taxonomy" id="1773489"/>
    <lineage>
        <taxon>Bacteria</taxon>
        <taxon>Pseudomonadati</taxon>
        <taxon>Pseudomonadota</taxon>
        <taxon>Alphaproteobacteria</taxon>
        <taxon>Rhodospirillales</taxon>
        <taxon>Magnetovibrionaceae</taxon>
        <taxon>Varunaivibrio</taxon>
    </lineage>
</organism>
<evidence type="ECO:0000256" key="1">
    <source>
        <dbReference type="ARBA" id="ARBA00003394"/>
    </source>
</evidence>
<dbReference type="EMBL" id="SLZW01000010">
    <property type="protein sequence ID" value="TCS60631.1"/>
    <property type="molecule type" value="Genomic_DNA"/>
</dbReference>
<proteinExistence type="inferred from homology"/>
<evidence type="ECO:0000256" key="3">
    <source>
        <dbReference type="ARBA" id="ARBA00012621"/>
    </source>
</evidence>
<sequence length="427" mass="46455">MILGLYRAAMRMGAPLLRVYLRRRLARGKEDPARFAERLGIAGRPRPEGRLVWVHGASVGEAVSALPLVARILNAPGGGQVLMTTGTVTSAKVMAERLPEGAFHQYLPVDHPDYVHRFVDHWRPDLAIWVESEFWPNLLGETARRAIPQVLINGRVSARSYRRWNVFLARRGIGRLLGAFSLCLGQSVGDAERLAALGAQDSRCVGNLKYAAPPLPVSAADYDDLAARLAGRPLWLGASTHPGEEAALARIHAVLKDRHPKLLTVIAPRHPERGDQIARDLRAMGLRVARRSQGDAVTAACDIYLADTIGELGLFYRLAPIAFIGKSLMARGGQNPIEAARFGCAIVFGPAMENFADIAADLLARGAARRIRDAADLERALDVLFADVRARCAMGDAAQTIAKEHEQVLDRVFEALTPFLEVKGSGS</sequence>
<dbReference type="PANTHER" id="PTHR42755">
    <property type="entry name" value="3-DEOXY-MANNO-OCTULOSONATE CYTIDYLYLTRANSFERASE"/>
    <property type="match status" value="1"/>
</dbReference>
<keyword evidence="13" id="KW-1185">Reference proteome</keyword>
<evidence type="ECO:0000256" key="6">
    <source>
        <dbReference type="ARBA" id="ARBA00031445"/>
    </source>
</evidence>
<dbReference type="GO" id="GO:0043842">
    <property type="term" value="F:Kdo transferase activity"/>
    <property type="evidence" value="ECO:0007669"/>
    <property type="project" value="UniProtKB-EC"/>
</dbReference>
<evidence type="ECO:0000256" key="7">
    <source>
        <dbReference type="ARBA" id="ARBA00049183"/>
    </source>
</evidence>
<evidence type="ECO:0000313" key="12">
    <source>
        <dbReference type="EMBL" id="TCS60631.1"/>
    </source>
</evidence>
<feature type="domain" description="3-deoxy-D-manno-octulosonic-acid transferase N-terminal" evidence="11">
    <location>
        <begin position="34"/>
        <end position="211"/>
    </location>
</feature>
<evidence type="ECO:0000256" key="9">
    <source>
        <dbReference type="PIRSR" id="PIRSR639901-2"/>
    </source>
</evidence>
<keyword evidence="10" id="KW-1003">Cell membrane</keyword>
<comment type="subcellular location">
    <subcellularLocation>
        <location evidence="10">Cell membrane</location>
    </subcellularLocation>
</comment>
<keyword evidence="5 10" id="KW-0808">Transferase</keyword>
<evidence type="ECO:0000256" key="4">
    <source>
        <dbReference type="ARBA" id="ARBA00019077"/>
    </source>
</evidence>
<gene>
    <name evidence="12" type="ORF">EDD55_110106</name>
</gene>
<evidence type="ECO:0000256" key="2">
    <source>
        <dbReference type="ARBA" id="ARBA00004713"/>
    </source>
</evidence>
<evidence type="ECO:0000313" key="13">
    <source>
        <dbReference type="Proteomes" id="UP000295304"/>
    </source>
</evidence>
<dbReference type="InterPro" id="IPR007507">
    <property type="entry name" value="Glycos_transf_N"/>
</dbReference>
<dbReference type="Gene3D" id="3.40.50.2000">
    <property type="entry name" value="Glycogen Phosphorylase B"/>
    <property type="match status" value="1"/>
</dbReference>
<feature type="active site" description="Proton acceptor" evidence="8">
    <location>
        <position position="61"/>
    </location>
</feature>
<keyword evidence="10" id="KW-0448">Lipopolysaccharide biosynthesis</keyword>
<dbReference type="Pfam" id="PF04413">
    <property type="entry name" value="Glycos_transf_N"/>
    <property type="match status" value="1"/>
</dbReference>
<dbReference type="PANTHER" id="PTHR42755:SF1">
    <property type="entry name" value="3-DEOXY-D-MANNO-OCTULOSONIC ACID TRANSFERASE, MITOCHONDRIAL-RELATED"/>
    <property type="match status" value="1"/>
</dbReference>
<keyword evidence="10" id="KW-0472">Membrane</keyword>
<dbReference type="AlphaFoldDB" id="A0A4V2UN50"/>
<comment type="catalytic activity">
    <reaction evidence="7 10">
        <text>lipid IVA (E. coli) + CMP-3-deoxy-beta-D-manno-octulosonate = alpha-Kdo-(2-&gt;6)-lipid IVA (E. coli) + CMP + H(+)</text>
        <dbReference type="Rhea" id="RHEA:28066"/>
        <dbReference type="ChEBI" id="CHEBI:15378"/>
        <dbReference type="ChEBI" id="CHEBI:58603"/>
        <dbReference type="ChEBI" id="CHEBI:60364"/>
        <dbReference type="ChEBI" id="CHEBI:60377"/>
        <dbReference type="ChEBI" id="CHEBI:85987"/>
        <dbReference type="EC" id="2.4.99.12"/>
    </reaction>
</comment>
<evidence type="ECO:0000259" key="11">
    <source>
        <dbReference type="Pfam" id="PF04413"/>
    </source>
</evidence>
<reference evidence="12 13" key="1">
    <citation type="submission" date="2019-03" db="EMBL/GenBank/DDBJ databases">
        <title>Genomic Encyclopedia of Type Strains, Phase IV (KMG-IV): sequencing the most valuable type-strain genomes for metagenomic binning, comparative biology and taxonomic classification.</title>
        <authorList>
            <person name="Goeker M."/>
        </authorList>
    </citation>
    <scope>NUCLEOTIDE SEQUENCE [LARGE SCALE GENOMIC DNA]</scope>
    <source>
        <strain evidence="12 13">DSM 101688</strain>
    </source>
</reference>
<dbReference type="GO" id="GO:0009244">
    <property type="term" value="P:lipopolysaccharide core region biosynthetic process"/>
    <property type="evidence" value="ECO:0007669"/>
    <property type="project" value="UniProtKB-UniRule"/>
</dbReference>
<dbReference type="Gene3D" id="3.40.50.11720">
    <property type="entry name" value="3-Deoxy-D-manno-octulosonic-acid transferase, N-terminal domain"/>
    <property type="match status" value="1"/>
</dbReference>
<dbReference type="RefSeq" id="WP_132939937.1">
    <property type="nucleotide sequence ID" value="NZ_CP119676.1"/>
</dbReference>
<dbReference type="InterPro" id="IPR039901">
    <property type="entry name" value="Kdotransferase"/>
</dbReference>
<dbReference type="EC" id="2.4.99.12" evidence="3 10"/>
<dbReference type="Proteomes" id="UP000295304">
    <property type="component" value="Unassembled WGS sequence"/>
</dbReference>
<name>A0A4V2UN50_9PROT</name>
<feature type="site" description="Transition state stabilizer" evidence="9">
    <location>
        <position position="131"/>
    </location>
</feature>
<evidence type="ECO:0000256" key="10">
    <source>
        <dbReference type="RuleBase" id="RU365103"/>
    </source>
</evidence>
<comment type="pathway">
    <text evidence="2 10">Bacterial outer membrane biogenesis; LPS core biosynthesis.</text>
</comment>
<dbReference type="OrthoDB" id="9789797at2"/>
<dbReference type="InterPro" id="IPR038107">
    <property type="entry name" value="Glycos_transf_N_sf"/>
</dbReference>
<dbReference type="UniPathway" id="UPA00958"/>
<evidence type="ECO:0000256" key="5">
    <source>
        <dbReference type="ARBA" id="ARBA00022679"/>
    </source>
</evidence>
<feature type="site" description="Transition state stabilizer" evidence="9">
    <location>
        <position position="209"/>
    </location>
</feature>
<comment type="caution">
    <text evidence="12">The sequence shown here is derived from an EMBL/GenBank/DDBJ whole genome shotgun (WGS) entry which is preliminary data.</text>
</comment>
<accession>A0A4V2UN50</accession>